<protein>
    <recommendedName>
        <fullName evidence="3">HTH CENPB-type domain-containing protein</fullName>
    </recommendedName>
</protein>
<dbReference type="Gene3D" id="1.10.10.60">
    <property type="entry name" value="Homeodomain-like"/>
    <property type="match status" value="1"/>
</dbReference>
<dbReference type="Proteomes" id="UP000481153">
    <property type="component" value="Unassembled WGS sequence"/>
</dbReference>
<keyword evidence="1" id="KW-0238">DNA-binding</keyword>
<dbReference type="Pfam" id="PF04218">
    <property type="entry name" value="CENP-B_N"/>
    <property type="match status" value="1"/>
</dbReference>
<keyword evidence="5" id="KW-1185">Reference proteome</keyword>
<dbReference type="GO" id="GO:0003677">
    <property type="term" value="F:DNA binding"/>
    <property type="evidence" value="ECO:0007669"/>
    <property type="project" value="UniProtKB-KW"/>
</dbReference>
<gene>
    <name evidence="4" type="ORF">Ae201684_003280</name>
</gene>
<proteinExistence type="predicted"/>
<keyword evidence="2" id="KW-0539">Nucleus</keyword>
<dbReference type="Pfam" id="PF03221">
    <property type="entry name" value="HTH_Tnp_Tc5"/>
    <property type="match status" value="1"/>
</dbReference>
<evidence type="ECO:0000313" key="4">
    <source>
        <dbReference type="EMBL" id="KAF0741600.1"/>
    </source>
</evidence>
<accession>A0A6G0XMF5</accession>
<dbReference type="VEuPathDB" id="FungiDB:AeMF1_012622"/>
<evidence type="ECO:0000256" key="2">
    <source>
        <dbReference type="ARBA" id="ARBA00023242"/>
    </source>
</evidence>
<evidence type="ECO:0000313" key="5">
    <source>
        <dbReference type="Proteomes" id="UP000481153"/>
    </source>
</evidence>
<dbReference type="PROSITE" id="PS51253">
    <property type="entry name" value="HTH_CENPB"/>
    <property type="match status" value="1"/>
</dbReference>
<reference evidence="4 5" key="1">
    <citation type="submission" date="2019-07" db="EMBL/GenBank/DDBJ databases">
        <title>Genomics analysis of Aphanomyces spp. identifies a new class of oomycete effector associated with host adaptation.</title>
        <authorList>
            <person name="Gaulin E."/>
        </authorList>
    </citation>
    <scope>NUCLEOTIDE SEQUENCE [LARGE SCALE GENOMIC DNA]</scope>
    <source>
        <strain evidence="4 5">ATCC 201684</strain>
    </source>
</reference>
<dbReference type="InterPro" id="IPR009057">
    <property type="entry name" value="Homeodomain-like_sf"/>
</dbReference>
<dbReference type="SUPFAM" id="SSF46689">
    <property type="entry name" value="Homeodomain-like"/>
    <property type="match status" value="1"/>
</dbReference>
<sequence length="234" mass="26360">MPKSAKARKSIPLSQKVAIIEEWEASDGSKYVVAKKYGISAGQITRWVRNKTKLLARAERNPNSFSIHTGPAVTNPTVEEKLIKYYKERQKEGVAVDTSMLMARALEIDPGFHGGSKSLRYWVYQFIIRHDLKVARSKRNTHPKLIESTKRTISRAKVPNSPAAKPVVQAEDGCAQACRQAQELRQSLGDQYYAALDLLAQAQVAHTFNVIPPEDRLGWLQWKLQQNTKPPVEV</sequence>
<dbReference type="InterPro" id="IPR007889">
    <property type="entry name" value="HTH_Psq"/>
</dbReference>
<name>A0A6G0XMF5_9STRA</name>
<evidence type="ECO:0000256" key="1">
    <source>
        <dbReference type="ARBA" id="ARBA00023125"/>
    </source>
</evidence>
<feature type="domain" description="HTH CENPB-type" evidence="3">
    <location>
        <begin position="66"/>
        <end position="136"/>
    </location>
</feature>
<comment type="caution">
    <text evidence="4">The sequence shown here is derived from an EMBL/GenBank/DDBJ whole genome shotgun (WGS) entry which is preliminary data.</text>
</comment>
<dbReference type="EMBL" id="VJMJ01000036">
    <property type="protein sequence ID" value="KAF0741600.1"/>
    <property type="molecule type" value="Genomic_DNA"/>
</dbReference>
<evidence type="ECO:0000259" key="3">
    <source>
        <dbReference type="PROSITE" id="PS51253"/>
    </source>
</evidence>
<dbReference type="AlphaFoldDB" id="A0A6G0XMF5"/>
<dbReference type="InterPro" id="IPR006600">
    <property type="entry name" value="HTH_CenpB_DNA-bd_dom"/>
</dbReference>
<organism evidence="4 5">
    <name type="scientific">Aphanomyces euteiches</name>
    <dbReference type="NCBI Taxonomy" id="100861"/>
    <lineage>
        <taxon>Eukaryota</taxon>
        <taxon>Sar</taxon>
        <taxon>Stramenopiles</taxon>
        <taxon>Oomycota</taxon>
        <taxon>Saprolegniomycetes</taxon>
        <taxon>Saprolegniales</taxon>
        <taxon>Verrucalvaceae</taxon>
        <taxon>Aphanomyces</taxon>
    </lineage>
</organism>